<name>A0A163ZA97_9FLAO</name>
<accession>A0A163ZA97</accession>
<dbReference type="PROSITE" id="PS51257">
    <property type="entry name" value="PROKAR_LIPOPROTEIN"/>
    <property type="match status" value="1"/>
</dbReference>
<dbReference type="AlphaFoldDB" id="A0A163ZA97"/>
<evidence type="ECO:0000313" key="3">
    <source>
        <dbReference type="Proteomes" id="UP000076630"/>
    </source>
</evidence>
<reference evidence="1 3" key="1">
    <citation type="submission" date="2016-01" db="EMBL/GenBank/DDBJ databases">
        <title>Whole genome sequencing of Myroides marinus L41.</title>
        <authorList>
            <person name="Hong K.W."/>
        </authorList>
    </citation>
    <scope>NUCLEOTIDE SEQUENCE [LARGE SCALE GENOMIC DNA]</scope>
    <source>
        <strain evidence="1 3">L41</strain>
    </source>
</reference>
<organism evidence="1 3">
    <name type="scientific">Myroides marinus</name>
    <dbReference type="NCBI Taxonomy" id="703342"/>
    <lineage>
        <taxon>Bacteria</taxon>
        <taxon>Pseudomonadati</taxon>
        <taxon>Bacteroidota</taxon>
        <taxon>Flavobacteriia</taxon>
        <taxon>Flavobacteriales</taxon>
        <taxon>Flavobacteriaceae</taxon>
        <taxon>Myroides</taxon>
    </lineage>
</organism>
<evidence type="ECO:0008006" key="5">
    <source>
        <dbReference type="Google" id="ProtNLM"/>
    </source>
</evidence>
<protein>
    <recommendedName>
        <fullName evidence="5">Lipoprotein</fullName>
    </recommendedName>
</protein>
<keyword evidence="3" id="KW-1185">Reference proteome</keyword>
<dbReference type="Proteomes" id="UP000183077">
    <property type="component" value="Unassembled WGS sequence"/>
</dbReference>
<evidence type="ECO:0000313" key="4">
    <source>
        <dbReference type="Proteomes" id="UP000183077"/>
    </source>
</evidence>
<sequence>MKKYVYGIAIAMLGVFITSCSNDDNKDNIKPVEQREGRFDKTAFTWDWSSHLKRDMRYIDDSKYLVDGDIVNYSGSVLAYPGAVFPKESIDESKYDAEIRAERNPYDLMFMYYRPLIVNDIAAKSGIVTYNRVFNQSVDSEEFRSEVARNSKGSEYSYFTECYTYNDVVKSFSNNKKLGEVFVKKMKENAGNNRYKSIYLMRVGKVFYDEFFETSSDGIFKDSIDVKNLYYIKRVTRGTPVTYIAVESKADYDDLKGAMITAYDYYRANGNVNIGGEYGKILDNASFTVLNPSQWSKSKNDMFSVLDTKLSASSPGTMVYLDIRSVEKDEFYNKK</sequence>
<evidence type="ECO:0000313" key="2">
    <source>
        <dbReference type="EMBL" id="SEI64018.1"/>
    </source>
</evidence>
<dbReference type="EMBL" id="FNYS01000002">
    <property type="protein sequence ID" value="SEI64018.1"/>
    <property type="molecule type" value="Genomic_DNA"/>
</dbReference>
<reference evidence="2 4" key="2">
    <citation type="submission" date="2016-10" db="EMBL/GenBank/DDBJ databases">
        <authorList>
            <person name="de Groot N.N."/>
        </authorList>
    </citation>
    <scope>NUCLEOTIDE SEQUENCE [LARGE SCALE GENOMIC DNA]</scope>
    <source>
        <strain evidence="2 4">DSM 23048</strain>
    </source>
</reference>
<gene>
    <name evidence="1" type="ORF">AV926_08780</name>
    <name evidence="2" type="ORF">SAMN04488018_102384</name>
</gene>
<evidence type="ECO:0000313" key="1">
    <source>
        <dbReference type="EMBL" id="KZE81367.1"/>
    </source>
</evidence>
<dbReference type="OrthoDB" id="1356626at2"/>
<dbReference type="RefSeq" id="WP_038985528.1">
    <property type="nucleotide sequence ID" value="NZ_FNYS01000002.1"/>
</dbReference>
<dbReference type="Proteomes" id="UP000076630">
    <property type="component" value="Unassembled WGS sequence"/>
</dbReference>
<dbReference type="EMBL" id="LQNU01000053">
    <property type="protein sequence ID" value="KZE81367.1"/>
    <property type="molecule type" value="Genomic_DNA"/>
</dbReference>
<dbReference type="GeneID" id="82256074"/>
<proteinExistence type="predicted"/>